<dbReference type="InterPro" id="IPR001810">
    <property type="entry name" value="F-box_dom"/>
</dbReference>
<sequence>MATLTPLEVRIDFIFLLPPELVIGILVHLPIADILRCLRVSSVWHERITEATSFWKGPALRSLGVSDYVVLQSSRHYKTCKDLAVRVHNNRRYIQLSSPEAKQMSKIYLNHYFQCNYFKYGVLVGTMYEDFVPIFTSVSTMIPTTGLLKQTHSFLPALQESAHRVVWCSLYCDYILLASANGRWRGFNLVTGEALLSWQGPTLYDPEQIFCCCQDCYLVGLGKMIVNRHQVNLEGKAMYWELQLLRIGRGHVRPTVSQVRIDITLPGNSIPGNSVLMQYCKSIGLISKSKDKDSSHFCRSHWLVLQCGSSLCIHQVASSNHQETVSAVPLIDLNHSISETFLIDKHHSTPFVLPFDQSLLALATNGKVQVWTLNDFKCVSSFRLQSLQDGVQISILGIGHVYIVIGHGSVKGKVQILSTYTGEVIFSVHGFSGLGEASTIGIPPPYFTFLGLTDEEWLNRVDILPNPHLPNVLYWDKMKHCVFGITLSHEDERRTDGQMIANVETSSNSIIDKFKNFIKRY</sequence>
<accession>A0A1X7VLZ8</accession>
<dbReference type="SUPFAM" id="SSF81383">
    <property type="entry name" value="F-box domain"/>
    <property type="match status" value="1"/>
</dbReference>
<dbReference type="InterPro" id="IPR036322">
    <property type="entry name" value="WD40_repeat_dom_sf"/>
</dbReference>
<dbReference type="PROSITE" id="PS50181">
    <property type="entry name" value="FBOX"/>
    <property type="match status" value="1"/>
</dbReference>
<dbReference type="AlphaFoldDB" id="A0A1X7VLZ8"/>
<dbReference type="Pfam" id="PF12937">
    <property type="entry name" value="F-box-like"/>
    <property type="match status" value="1"/>
</dbReference>
<feature type="domain" description="F-box" evidence="1">
    <location>
        <begin position="11"/>
        <end position="58"/>
    </location>
</feature>
<protein>
    <recommendedName>
        <fullName evidence="1">F-box domain-containing protein</fullName>
    </recommendedName>
</protein>
<reference evidence="2" key="1">
    <citation type="submission" date="2017-05" db="UniProtKB">
        <authorList>
            <consortium name="EnsemblMetazoa"/>
        </authorList>
    </citation>
    <scope>IDENTIFICATION</scope>
</reference>
<evidence type="ECO:0000313" key="2">
    <source>
        <dbReference type="EnsemblMetazoa" id="Aqu2.1.40855_001"/>
    </source>
</evidence>
<organism evidence="2">
    <name type="scientific">Amphimedon queenslandica</name>
    <name type="common">Sponge</name>
    <dbReference type="NCBI Taxonomy" id="400682"/>
    <lineage>
        <taxon>Eukaryota</taxon>
        <taxon>Metazoa</taxon>
        <taxon>Porifera</taxon>
        <taxon>Demospongiae</taxon>
        <taxon>Heteroscleromorpha</taxon>
        <taxon>Haplosclerida</taxon>
        <taxon>Niphatidae</taxon>
        <taxon>Amphimedon</taxon>
    </lineage>
</organism>
<proteinExistence type="predicted"/>
<dbReference type="Gene3D" id="1.20.1280.50">
    <property type="match status" value="1"/>
</dbReference>
<name>A0A1X7VLZ8_AMPQE</name>
<dbReference type="SUPFAM" id="SSF50978">
    <property type="entry name" value="WD40 repeat-like"/>
    <property type="match status" value="1"/>
</dbReference>
<evidence type="ECO:0000259" key="1">
    <source>
        <dbReference type="PROSITE" id="PS50181"/>
    </source>
</evidence>
<dbReference type="InterPro" id="IPR036047">
    <property type="entry name" value="F-box-like_dom_sf"/>
</dbReference>
<dbReference type="InParanoid" id="A0A1X7VLZ8"/>
<dbReference type="EnsemblMetazoa" id="Aqu2.1.40855_001">
    <property type="protein sequence ID" value="Aqu2.1.40855_001"/>
    <property type="gene ID" value="Aqu2.1.40855"/>
</dbReference>